<proteinExistence type="predicted"/>
<dbReference type="EMBL" id="BPQO01000021">
    <property type="protein sequence ID" value="GJD90758.1"/>
    <property type="molecule type" value="Genomic_DNA"/>
</dbReference>
<evidence type="ECO:0008006" key="3">
    <source>
        <dbReference type="Google" id="ProtNLM"/>
    </source>
</evidence>
<evidence type="ECO:0000313" key="1">
    <source>
        <dbReference type="EMBL" id="GJD90758.1"/>
    </source>
</evidence>
<reference evidence="1" key="1">
    <citation type="journal article" date="2016" name="Front. Microbiol.">
        <title>Genome Sequence of the Piezophilic, Mesophilic Sulfate-Reducing Bacterium Desulfovibrio indicus J2T.</title>
        <authorList>
            <person name="Cao J."/>
            <person name="Maignien L."/>
            <person name="Shao Z."/>
            <person name="Alain K."/>
            <person name="Jebbar M."/>
        </authorList>
    </citation>
    <scope>NUCLEOTIDE SEQUENCE</scope>
    <source>
        <strain evidence="1">DSM 16372</strain>
    </source>
</reference>
<comment type="caution">
    <text evidence="1">The sequence shown here is derived from an EMBL/GenBank/DDBJ whole genome shotgun (WGS) entry which is preliminary data.</text>
</comment>
<name>A0AAV4ZR72_9HYPH</name>
<dbReference type="RefSeq" id="WP_238230981.1">
    <property type="nucleotide sequence ID" value="NZ_BPQO01000021.1"/>
</dbReference>
<organism evidence="1 2">
    <name type="scientific">Methylobacterium hispanicum</name>
    <dbReference type="NCBI Taxonomy" id="270350"/>
    <lineage>
        <taxon>Bacteria</taxon>
        <taxon>Pseudomonadati</taxon>
        <taxon>Pseudomonadota</taxon>
        <taxon>Alphaproteobacteria</taxon>
        <taxon>Hyphomicrobiales</taxon>
        <taxon>Methylobacteriaceae</taxon>
        <taxon>Methylobacterium</taxon>
    </lineage>
</organism>
<gene>
    <name evidence="1" type="ORF">BHAOGJBA_4300</name>
</gene>
<accession>A0AAV4ZR72</accession>
<protein>
    <recommendedName>
        <fullName evidence="3">Transcriptional regulator</fullName>
    </recommendedName>
</protein>
<dbReference type="AlphaFoldDB" id="A0AAV4ZR72"/>
<evidence type="ECO:0000313" key="2">
    <source>
        <dbReference type="Proteomes" id="UP001055247"/>
    </source>
</evidence>
<dbReference type="Proteomes" id="UP001055247">
    <property type="component" value="Unassembled WGS sequence"/>
</dbReference>
<keyword evidence="2" id="KW-1185">Reference proteome</keyword>
<sequence length="83" mass="8849">MNYDPSRAAETGPKKRRVAAAQYIVDRHGIPCSPKTLAKLACVGGGPAFYKAGRIPLYADADLDAWAASRLSRRVTSTSELAA</sequence>
<reference evidence="1" key="2">
    <citation type="submission" date="2021-08" db="EMBL/GenBank/DDBJ databases">
        <authorList>
            <person name="Tani A."/>
            <person name="Ola A."/>
            <person name="Ogura Y."/>
            <person name="Katsura K."/>
            <person name="Hayashi T."/>
        </authorList>
    </citation>
    <scope>NUCLEOTIDE SEQUENCE</scope>
    <source>
        <strain evidence="1">DSM 16372</strain>
    </source>
</reference>